<evidence type="ECO:0000313" key="2">
    <source>
        <dbReference type="EMBL" id="NMM97503.1"/>
    </source>
</evidence>
<dbReference type="RefSeq" id="WP_169240351.1">
    <property type="nucleotide sequence ID" value="NZ_JAAIIG010000002.1"/>
</dbReference>
<protein>
    <submittedName>
        <fullName evidence="2">Uncharacterized protein</fullName>
    </submittedName>
</protein>
<dbReference type="EMBL" id="JAAIIG010000002">
    <property type="protein sequence ID" value="NMM97503.1"/>
    <property type="molecule type" value="Genomic_DNA"/>
</dbReference>
<proteinExistence type="predicted"/>
<feature type="chain" id="PRO_5031290031" evidence="1">
    <location>
        <begin position="25"/>
        <end position="296"/>
    </location>
</feature>
<reference evidence="2 3" key="1">
    <citation type="submission" date="2020-02" db="EMBL/GenBank/DDBJ databases">
        <title>Characterization of phylogenetic diversity of novel bifidobacterial species isolated in Czech ZOOs.</title>
        <authorList>
            <person name="Lugli G.A."/>
            <person name="Vera N.B."/>
            <person name="Ventura M."/>
        </authorList>
    </citation>
    <scope>NUCLEOTIDE SEQUENCE [LARGE SCALE GENOMIC DNA]</scope>
    <source>
        <strain evidence="2 3">DSM 109959</strain>
    </source>
</reference>
<sequence>MSTTASFKRLLACVAATTMCMSMAACSSPQTPSSGASSTAKQSASTVKVRRGGITPLASSSTSVQVAPVFSLTAPVKGWFHAEAGQGTYVHAGDLLGTVGDQQVKAPVDGVIETVTQDNDVAVNYPLFSIRYGGMSASVDATALLATIGSDQTLAGRFQITGAQGPTDCTAIVDDGVAASDSSGEAAAGSATTAQGAASTRAMQCLFPKDVQAHPGQNATVVLTAPAIEDALILPVTAVAGRLGSGQVSRRDGDSFTTVDVKLGASDGTSIVILDGLKEGDSVSATAPNLVPGAQS</sequence>
<keyword evidence="3" id="KW-1185">Reference proteome</keyword>
<organism evidence="2 3">
    <name type="scientific">Bifidobacterium olomucense</name>
    <dbReference type="NCBI Taxonomy" id="2675324"/>
    <lineage>
        <taxon>Bacteria</taxon>
        <taxon>Bacillati</taxon>
        <taxon>Actinomycetota</taxon>
        <taxon>Actinomycetes</taxon>
        <taxon>Bifidobacteriales</taxon>
        <taxon>Bifidobacteriaceae</taxon>
        <taxon>Bifidobacterium</taxon>
    </lineage>
</organism>
<gene>
    <name evidence="2" type="ORF">G1C97_0452</name>
</gene>
<evidence type="ECO:0000313" key="3">
    <source>
        <dbReference type="Proteomes" id="UP000543419"/>
    </source>
</evidence>
<keyword evidence="1" id="KW-0732">Signal</keyword>
<dbReference type="AlphaFoldDB" id="A0A7Y0HWC6"/>
<accession>A0A7Y0HWC6</accession>
<dbReference type="Gene3D" id="2.40.420.20">
    <property type="match status" value="1"/>
</dbReference>
<feature type="signal peptide" evidence="1">
    <location>
        <begin position="1"/>
        <end position="24"/>
    </location>
</feature>
<evidence type="ECO:0000256" key="1">
    <source>
        <dbReference type="SAM" id="SignalP"/>
    </source>
</evidence>
<comment type="caution">
    <text evidence="2">The sequence shown here is derived from an EMBL/GenBank/DDBJ whole genome shotgun (WGS) entry which is preliminary data.</text>
</comment>
<name>A0A7Y0HWC6_9BIFI</name>
<dbReference type="Proteomes" id="UP000543419">
    <property type="component" value="Unassembled WGS sequence"/>
</dbReference>